<evidence type="ECO:0000256" key="3">
    <source>
        <dbReference type="ARBA" id="ARBA00023002"/>
    </source>
</evidence>
<evidence type="ECO:0000256" key="5">
    <source>
        <dbReference type="RuleBase" id="RU003682"/>
    </source>
</evidence>
<keyword evidence="4 5" id="KW-0408">Iron</keyword>
<dbReference type="PROSITE" id="PS51471">
    <property type="entry name" value="FE2OG_OXY"/>
    <property type="match status" value="1"/>
</dbReference>
<sequence length="370" mass="40676">MASAGTDNGNGHVAARRAFDETKTGVKGLVDGGATTIPSFFYHPKPRFIPPPPPPHLSVPIIDFSLPRTSILPAVVSAACNWGFFQVINHSIPLQILSRALSSARSFHELPAAERSLYYSREYGGGVSYISNVDLYSSSAASWRDTLQIRTGPTPPDQEKIPAVCRQDLNAWDTAARGLARQVMGMLAEGMGVEEDRLEKITCLNSRVLACHYYPPCPEPEATAGLVDHSDPGVLALLLQDDIGGLQIKKEGEDGECWWVDVKPVEGTVVVNVGDLLQVISNDKYKSVHHRVLANSHKEARASIAMFLNPDGRSESDLYGPLPELLSNENPAHYRNFTMSEFMRTFFSKQLASKCLLDHFKIETDDTKEV</sequence>
<keyword evidence="2 5" id="KW-0479">Metal-binding</keyword>
<dbReference type="EMBL" id="JAGYWB010000011">
    <property type="protein sequence ID" value="KAI0504197.1"/>
    <property type="molecule type" value="Genomic_DNA"/>
</dbReference>
<keyword evidence="8" id="KW-1185">Reference proteome</keyword>
<reference evidence="7" key="1">
    <citation type="journal article" date="2022" name="Front. Genet.">
        <title>Chromosome-Scale Assembly of the Dendrobium nobile Genome Provides Insights Into the Molecular Mechanism of the Biosynthesis of the Medicinal Active Ingredient of Dendrobium.</title>
        <authorList>
            <person name="Xu Q."/>
            <person name="Niu S.-C."/>
            <person name="Li K.-L."/>
            <person name="Zheng P.-J."/>
            <person name="Zhang X.-J."/>
            <person name="Jia Y."/>
            <person name="Liu Y."/>
            <person name="Niu Y.-X."/>
            <person name="Yu L.-H."/>
            <person name="Chen D.-F."/>
            <person name="Zhang G.-Q."/>
        </authorList>
    </citation>
    <scope>NUCLEOTIDE SEQUENCE</scope>
    <source>
        <tissue evidence="7">Leaf</tissue>
    </source>
</reference>
<proteinExistence type="inferred from homology"/>
<dbReference type="GO" id="GO:0051213">
    <property type="term" value="F:dioxygenase activity"/>
    <property type="evidence" value="ECO:0007669"/>
    <property type="project" value="UniProtKB-ARBA"/>
</dbReference>
<dbReference type="Pfam" id="PF14226">
    <property type="entry name" value="DIOX_N"/>
    <property type="match status" value="1"/>
</dbReference>
<evidence type="ECO:0000313" key="7">
    <source>
        <dbReference type="EMBL" id="KAI0504197.1"/>
    </source>
</evidence>
<comment type="caution">
    <text evidence="7">The sequence shown here is derived from an EMBL/GenBank/DDBJ whole genome shotgun (WGS) entry which is preliminary data.</text>
</comment>
<dbReference type="SMR" id="A0A8T3B3N7"/>
<evidence type="ECO:0000256" key="4">
    <source>
        <dbReference type="ARBA" id="ARBA00023004"/>
    </source>
</evidence>
<dbReference type="InterPro" id="IPR044861">
    <property type="entry name" value="IPNS-like_FE2OG_OXY"/>
</dbReference>
<feature type="domain" description="Fe2OG dioxygenase" evidence="6">
    <location>
        <begin position="204"/>
        <end position="310"/>
    </location>
</feature>
<comment type="similarity">
    <text evidence="1 5">Belongs to the iron/ascorbate-dependent oxidoreductase family.</text>
</comment>
<evidence type="ECO:0000259" key="6">
    <source>
        <dbReference type="PROSITE" id="PS51471"/>
    </source>
</evidence>
<accession>A0A8T3B3N7</accession>
<dbReference type="Pfam" id="PF03171">
    <property type="entry name" value="2OG-FeII_Oxy"/>
    <property type="match status" value="1"/>
</dbReference>
<dbReference type="InterPro" id="IPR026992">
    <property type="entry name" value="DIOX_N"/>
</dbReference>
<dbReference type="Proteomes" id="UP000829196">
    <property type="component" value="Unassembled WGS sequence"/>
</dbReference>
<dbReference type="InterPro" id="IPR005123">
    <property type="entry name" value="Oxoglu/Fe-dep_dioxygenase_dom"/>
</dbReference>
<name>A0A8T3B3N7_DENNO</name>
<dbReference type="FunFam" id="2.60.120.330:FF:000026">
    <property type="entry name" value="DIBOA-glucoside dioxygenase BX6"/>
    <property type="match status" value="1"/>
</dbReference>
<dbReference type="GO" id="GO:0046872">
    <property type="term" value="F:metal ion binding"/>
    <property type="evidence" value="ECO:0007669"/>
    <property type="project" value="UniProtKB-KW"/>
</dbReference>
<keyword evidence="3 5" id="KW-0560">Oxidoreductase</keyword>
<gene>
    <name evidence="7" type="ORF">KFK09_015147</name>
</gene>
<dbReference type="Gene3D" id="2.60.120.330">
    <property type="entry name" value="B-lactam Antibiotic, Isopenicillin N Synthase, Chain"/>
    <property type="match status" value="1"/>
</dbReference>
<evidence type="ECO:0000256" key="2">
    <source>
        <dbReference type="ARBA" id="ARBA00022723"/>
    </source>
</evidence>
<dbReference type="InterPro" id="IPR027443">
    <property type="entry name" value="IPNS-like_sf"/>
</dbReference>
<protein>
    <recommendedName>
        <fullName evidence="6">Fe2OG dioxygenase domain-containing protein</fullName>
    </recommendedName>
</protein>
<dbReference type="PANTHER" id="PTHR10209:SF751">
    <property type="entry name" value="OS06G0255100 PROTEIN"/>
    <property type="match status" value="1"/>
</dbReference>
<dbReference type="OrthoDB" id="288590at2759"/>
<dbReference type="PANTHER" id="PTHR10209">
    <property type="entry name" value="OXIDOREDUCTASE, 2OG-FE II OXYGENASE FAMILY PROTEIN"/>
    <property type="match status" value="1"/>
</dbReference>
<evidence type="ECO:0000313" key="8">
    <source>
        <dbReference type="Proteomes" id="UP000829196"/>
    </source>
</evidence>
<organism evidence="7 8">
    <name type="scientific">Dendrobium nobile</name>
    <name type="common">Orchid</name>
    <dbReference type="NCBI Taxonomy" id="94219"/>
    <lineage>
        <taxon>Eukaryota</taxon>
        <taxon>Viridiplantae</taxon>
        <taxon>Streptophyta</taxon>
        <taxon>Embryophyta</taxon>
        <taxon>Tracheophyta</taxon>
        <taxon>Spermatophyta</taxon>
        <taxon>Magnoliopsida</taxon>
        <taxon>Liliopsida</taxon>
        <taxon>Asparagales</taxon>
        <taxon>Orchidaceae</taxon>
        <taxon>Epidendroideae</taxon>
        <taxon>Malaxideae</taxon>
        <taxon>Dendrobiinae</taxon>
        <taxon>Dendrobium</taxon>
    </lineage>
</organism>
<evidence type="ECO:0000256" key="1">
    <source>
        <dbReference type="ARBA" id="ARBA00008056"/>
    </source>
</evidence>
<dbReference type="AlphaFoldDB" id="A0A8T3B3N7"/>
<dbReference type="SUPFAM" id="SSF51197">
    <property type="entry name" value="Clavaminate synthase-like"/>
    <property type="match status" value="1"/>
</dbReference>